<reference evidence="4 5" key="1">
    <citation type="submission" date="2024-05" db="EMBL/GenBank/DDBJ databases">
        <authorList>
            <person name="Wallberg A."/>
        </authorList>
    </citation>
    <scope>NUCLEOTIDE SEQUENCE [LARGE SCALE GENOMIC DNA]</scope>
</reference>
<feature type="domain" description="C2H2-type" evidence="3">
    <location>
        <begin position="85"/>
        <end position="112"/>
    </location>
</feature>
<dbReference type="InterPro" id="IPR013087">
    <property type="entry name" value="Znf_C2H2_type"/>
</dbReference>
<evidence type="ECO:0000256" key="1">
    <source>
        <dbReference type="PROSITE-ProRule" id="PRU00042"/>
    </source>
</evidence>
<dbReference type="PROSITE" id="PS00028">
    <property type="entry name" value="ZINC_FINGER_C2H2_1"/>
    <property type="match status" value="1"/>
</dbReference>
<keyword evidence="1" id="KW-0862">Zinc</keyword>
<dbReference type="SUPFAM" id="SSF57667">
    <property type="entry name" value="beta-beta-alpha zinc fingers"/>
    <property type="match status" value="1"/>
</dbReference>
<evidence type="ECO:0000313" key="5">
    <source>
        <dbReference type="Proteomes" id="UP001497623"/>
    </source>
</evidence>
<dbReference type="PROSITE" id="PS50157">
    <property type="entry name" value="ZINC_FINGER_C2H2_2"/>
    <property type="match status" value="1"/>
</dbReference>
<comment type="caution">
    <text evidence="4">The sequence shown here is derived from an EMBL/GenBank/DDBJ whole genome shotgun (WGS) entry which is preliminary data.</text>
</comment>
<evidence type="ECO:0000259" key="3">
    <source>
        <dbReference type="PROSITE" id="PS50157"/>
    </source>
</evidence>
<dbReference type="GO" id="GO:0008270">
    <property type="term" value="F:zinc ion binding"/>
    <property type="evidence" value="ECO:0007669"/>
    <property type="project" value="UniProtKB-KW"/>
</dbReference>
<dbReference type="Proteomes" id="UP001497623">
    <property type="component" value="Unassembled WGS sequence"/>
</dbReference>
<keyword evidence="5" id="KW-1185">Reference proteome</keyword>
<keyword evidence="1" id="KW-0479">Metal-binding</keyword>
<dbReference type="EMBL" id="CAXKWB010009752">
    <property type="protein sequence ID" value="CAL4095986.1"/>
    <property type="molecule type" value="Genomic_DNA"/>
</dbReference>
<keyword evidence="1" id="KW-0863">Zinc-finger</keyword>
<protein>
    <recommendedName>
        <fullName evidence="3">C2H2-type domain-containing protein</fullName>
    </recommendedName>
</protein>
<sequence>MESCEMFNEPVEVKIENHDIEFDILLDSNEAEDNFTPDIKPNLVGTSEIKTEEHFIDKEGHHIKSDLDIHDTVNHMRTQRGDSEYFCNLCNRTVSKISPMKSHFRSHLGQQPCSCKDSDEDIPADNDGTSNREANQGATIGEVCFICKSEEGDPLKIFVHKTWGIFKTVAKTRCLLKTDRYRGTTVEVNINQDMGNAKYHSKCLKNYTAVKRSSTDIQIKKASKKLKTQRGHEVTSSNKSDSLKGSCIFCLLKRKRIKRKVEPLSDCNTADANKAIIAAAARSKNEQLKAIMCPGMDLRAKEAQYHKSCYQNFFQELEIVPNTSDSSIKNLHAAINVMAVPFKTTSSVLHQSCSRCFNYAKPGGSVLGHTSCSRHRACAGTGSQWEPEQCDACIEFRAKFYTMDDAGKAKSIDELRKLLKNMQSNVGKQKFRDGWNFRKVLKTFLSHYFEDSSSSISSEDDTRENVNVMSVPIKVTSSV</sequence>
<feature type="region of interest" description="Disordered" evidence="2">
    <location>
        <begin position="109"/>
        <end position="134"/>
    </location>
</feature>
<gene>
    <name evidence="4" type="ORF">MNOR_LOCUS15543</name>
</gene>
<name>A0AAV2QTA6_MEGNR</name>
<organism evidence="4 5">
    <name type="scientific">Meganyctiphanes norvegica</name>
    <name type="common">Northern krill</name>
    <name type="synonym">Thysanopoda norvegica</name>
    <dbReference type="NCBI Taxonomy" id="48144"/>
    <lineage>
        <taxon>Eukaryota</taxon>
        <taxon>Metazoa</taxon>
        <taxon>Ecdysozoa</taxon>
        <taxon>Arthropoda</taxon>
        <taxon>Crustacea</taxon>
        <taxon>Multicrustacea</taxon>
        <taxon>Malacostraca</taxon>
        <taxon>Eumalacostraca</taxon>
        <taxon>Eucarida</taxon>
        <taxon>Euphausiacea</taxon>
        <taxon>Euphausiidae</taxon>
        <taxon>Meganyctiphanes</taxon>
    </lineage>
</organism>
<dbReference type="InterPro" id="IPR036236">
    <property type="entry name" value="Znf_C2H2_sf"/>
</dbReference>
<dbReference type="AlphaFoldDB" id="A0AAV2QTA6"/>
<dbReference type="Gene3D" id="3.30.160.60">
    <property type="entry name" value="Classic Zinc Finger"/>
    <property type="match status" value="1"/>
</dbReference>
<accession>A0AAV2QTA6</accession>
<evidence type="ECO:0000313" key="4">
    <source>
        <dbReference type="EMBL" id="CAL4095986.1"/>
    </source>
</evidence>
<evidence type="ECO:0000256" key="2">
    <source>
        <dbReference type="SAM" id="MobiDB-lite"/>
    </source>
</evidence>
<proteinExistence type="predicted"/>